<keyword evidence="3" id="KW-0687">Ribonucleoprotein</keyword>
<dbReference type="PANTHER" id="PTHR11880:SF2">
    <property type="entry name" value="SMALL RIBOSOMAL SUBUNIT PROTEIN US19"/>
    <property type="match status" value="1"/>
</dbReference>
<evidence type="ECO:0000256" key="2">
    <source>
        <dbReference type="ARBA" id="ARBA00022980"/>
    </source>
</evidence>
<proteinExistence type="inferred from homology"/>
<dbReference type="GO" id="GO:0003735">
    <property type="term" value="F:structural constituent of ribosome"/>
    <property type="evidence" value="ECO:0000318"/>
    <property type="project" value="GO_Central"/>
</dbReference>
<name>A0A2R6XC26_MARPO</name>
<organism evidence="4 5">
    <name type="scientific">Marchantia polymorpha</name>
    <name type="common">Common liverwort</name>
    <name type="synonym">Marchantia aquatica</name>
    <dbReference type="NCBI Taxonomy" id="3197"/>
    <lineage>
        <taxon>Eukaryota</taxon>
        <taxon>Viridiplantae</taxon>
        <taxon>Streptophyta</taxon>
        <taxon>Embryophyta</taxon>
        <taxon>Marchantiophyta</taxon>
        <taxon>Marchantiopsida</taxon>
        <taxon>Marchantiidae</taxon>
        <taxon>Marchantiales</taxon>
        <taxon>Marchantiaceae</taxon>
        <taxon>Marchantia</taxon>
    </lineage>
</organism>
<dbReference type="GO" id="GO:0006412">
    <property type="term" value="P:translation"/>
    <property type="evidence" value="ECO:0007669"/>
    <property type="project" value="InterPro"/>
</dbReference>
<dbReference type="Gene3D" id="3.30.860.10">
    <property type="entry name" value="30s Ribosomal Protein S19, Chain A"/>
    <property type="match status" value="2"/>
</dbReference>
<evidence type="ECO:0008006" key="6">
    <source>
        <dbReference type="Google" id="ProtNLM"/>
    </source>
</evidence>
<dbReference type="OMA" id="CEFCNIA"/>
<dbReference type="InterPro" id="IPR023575">
    <property type="entry name" value="Ribosomal_uS19_SF"/>
</dbReference>
<dbReference type="SUPFAM" id="SSF54570">
    <property type="entry name" value="Ribosomal protein S19"/>
    <property type="match status" value="1"/>
</dbReference>
<protein>
    <recommendedName>
        <fullName evidence="6">40S ribosomal protein S15</fullName>
    </recommendedName>
</protein>
<dbReference type="Proteomes" id="UP000244005">
    <property type="component" value="Unassembled WGS sequence"/>
</dbReference>
<evidence type="ECO:0000256" key="3">
    <source>
        <dbReference type="ARBA" id="ARBA00023274"/>
    </source>
</evidence>
<evidence type="ECO:0000313" key="5">
    <source>
        <dbReference type="Proteomes" id="UP000244005"/>
    </source>
</evidence>
<dbReference type="Pfam" id="PF00203">
    <property type="entry name" value="Ribosomal_S19"/>
    <property type="match status" value="1"/>
</dbReference>
<keyword evidence="2" id="KW-0689">Ribosomal protein</keyword>
<keyword evidence="5" id="KW-1185">Reference proteome</keyword>
<comment type="similarity">
    <text evidence="1">Belongs to the universal ribosomal protein uS19 family.</text>
</comment>
<reference evidence="5" key="1">
    <citation type="journal article" date="2017" name="Cell">
        <title>Insights into land plant evolution garnered from the Marchantia polymorpha genome.</title>
        <authorList>
            <person name="Bowman J.L."/>
            <person name="Kohchi T."/>
            <person name="Yamato K.T."/>
            <person name="Jenkins J."/>
            <person name="Shu S."/>
            <person name="Ishizaki K."/>
            <person name="Yamaoka S."/>
            <person name="Nishihama R."/>
            <person name="Nakamura Y."/>
            <person name="Berger F."/>
            <person name="Adam C."/>
            <person name="Aki S.S."/>
            <person name="Althoff F."/>
            <person name="Araki T."/>
            <person name="Arteaga-Vazquez M.A."/>
            <person name="Balasubrmanian S."/>
            <person name="Barry K."/>
            <person name="Bauer D."/>
            <person name="Boehm C.R."/>
            <person name="Briginshaw L."/>
            <person name="Caballero-Perez J."/>
            <person name="Catarino B."/>
            <person name="Chen F."/>
            <person name="Chiyoda S."/>
            <person name="Chovatia M."/>
            <person name="Davies K.M."/>
            <person name="Delmans M."/>
            <person name="Demura T."/>
            <person name="Dierschke T."/>
            <person name="Dolan L."/>
            <person name="Dorantes-Acosta A.E."/>
            <person name="Eklund D.M."/>
            <person name="Florent S.N."/>
            <person name="Flores-Sandoval E."/>
            <person name="Fujiyama A."/>
            <person name="Fukuzawa H."/>
            <person name="Galik B."/>
            <person name="Grimanelli D."/>
            <person name="Grimwood J."/>
            <person name="Grossniklaus U."/>
            <person name="Hamada T."/>
            <person name="Haseloff J."/>
            <person name="Hetherington A.J."/>
            <person name="Higo A."/>
            <person name="Hirakawa Y."/>
            <person name="Hundley H.N."/>
            <person name="Ikeda Y."/>
            <person name="Inoue K."/>
            <person name="Inoue S.I."/>
            <person name="Ishida S."/>
            <person name="Jia Q."/>
            <person name="Kakita M."/>
            <person name="Kanazawa T."/>
            <person name="Kawai Y."/>
            <person name="Kawashima T."/>
            <person name="Kennedy M."/>
            <person name="Kinose K."/>
            <person name="Kinoshita T."/>
            <person name="Kohara Y."/>
            <person name="Koide E."/>
            <person name="Komatsu K."/>
            <person name="Kopischke S."/>
            <person name="Kubo M."/>
            <person name="Kyozuka J."/>
            <person name="Lagercrantz U."/>
            <person name="Lin S.S."/>
            <person name="Lindquist E."/>
            <person name="Lipzen A.M."/>
            <person name="Lu C.W."/>
            <person name="De Luna E."/>
            <person name="Martienssen R.A."/>
            <person name="Minamino N."/>
            <person name="Mizutani M."/>
            <person name="Mizutani M."/>
            <person name="Mochizuki N."/>
            <person name="Monte I."/>
            <person name="Mosher R."/>
            <person name="Nagasaki H."/>
            <person name="Nakagami H."/>
            <person name="Naramoto S."/>
            <person name="Nishitani K."/>
            <person name="Ohtani M."/>
            <person name="Okamoto T."/>
            <person name="Okumura M."/>
            <person name="Phillips J."/>
            <person name="Pollak B."/>
            <person name="Reinders A."/>
            <person name="Rovekamp M."/>
            <person name="Sano R."/>
            <person name="Sawa S."/>
            <person name="Schmid M.W."/>
            <person name="Shirakawa M."/>
            <person name="Solano R."/>
            <person name="Spunde A."/>
            <person name="Suetsugu N."/>
            <person name="Sugano S."/>
            <person name="Sugiyama A."/>
            <person name="Sun R."/>
            <person name="Suzuki Y."/>
            <person name="Takenaka M."/>
            <person name="Takezawa D."/>
            <person name="Tomogane H."/>
            <person name="Tsuzuki M."/>
            <person name="Ueda T."/>
            <person name="Umeda M."/>
            <person name="Ward J.M."/>
            <person name="Watanabe Y."/>
            <person name="Yazaki K."/>
            <person name="Yokoyama R."/>
            <person name="Yoshitake Y."/>
            <person name="Yotsui I."/>
            <person name="Zachgo S."/>
            <person name="Schmutz J."/>
        </authorList>
    </citation>
    <scope>NUCLEOTIDE SEQUENCE [LARGE SCALE GENOMIC DNA]</scope>
    <source>
        <strain evidence="5">Tak-1</strain>
    </source>
</reference>
<dbReference type="InterPro" id="IPR002222">
    <property type="entry name" value="Ribosomal_uS19"/>
</dbReference>
<dbReference type="OrthoDB" id="1843218at2759"/>
<sequence>MVNSFEGFSHKFVVVSTCYRGIKSRWPQNHSTKYGSGTSVDKFNEEHEVSCLFDCCEFCNIADIKPKIGTMQPKKRTFKKFILRDVDLNAFLNMSSDELVELFQVRARRSFQRGLKRKSMALIKKLCKAKREASTGEKLELTFNQVEIKPEMIRHYFGEFSISYKPMKHGRSRIGATHSSKFIPLK</sequence>
<evidence type="ECO:0000256" key="1">
    <source>
        <dbReference type="ARBA" id="ARBA00007345"/>
    </source>
</evidence>
<gene>
    <name evidence="4" type="ORF">MARPO_0023s0001</name>
</gene>
<dbReference type="GO" id="GO:0022627">
    <property type="term" value="C:cytosolic small ribosomal subunit"/>
    <property type="evidence" value="ECO:0000318"/>
    <property type="project" value="GO_Central"/>
</dbReference>
<dbReference type="PANTHER" id="PTHR11880">
    <property type="entry name" value="RIBOSOMAL PROTEIN S19P FAMILY MEMBER"/>
    <property type="match status" value="1"/>
</dbReference>
<evidence type="ECO:0000313" key="4">
    <source>
        <dbReference type="EMBL" id="PTQ43657.1"/>
    </source>
</evidence>
<accession>A0A2R6XC26</accession>
<dbReference type="AlphaFoldDB" id="A0A2R6XC26"/>
<dbReference type="EMBL" id="KZ772695">
    <property type="protein sequence ID" value="PTQ43657.1"/>
    <property type="molecule type" value="Genomic_DNA"/>
</dbReference>
<dbReference type="Gramene" id="Mp2g10310.1">
    <property type="protein sequence ID" value="Mp2g10310.1.cds"/>
    <property type="gene ID" value="Mp2g10310"/>
</dbReference>